<dbReference type="PANTHER" id="PTHR24559">
    <property type="entry name" value="TRANSPOSON TY3-I GAG-POL POLYPROTEIN"/>
    <property type="match status" value="1"/>
</dbReference>
<dbReference type="InParanoid" id="A0A1X7U346"/>
<dbReference type="Gene3D" id="3.10.10.10">
    <property type="entry name" value="HIV Type 1 Reverse Transcriptase, subunit A, domain 1"/>
    <property type="match status" value="1"/>
</dbReference>
<dbReference type="InterPro" id="IPR043502">
    <property type="entry name" value="DNA/RNA_pol_sf"/>
</dbReference>
<evidence type="ECO:0000313" key="2">
    <source>
        <dbReference type="EnsemblMetazoa" id="Aqu2.1.22185_001"/>
    </source>
</evidence>
<dbReference type="AlphaFoldDB" id="A0A1X7U346"/>
<organism evidence="2">
    <name type="scientific">Amphimedon queenslandica</name>
    <name type="common">Sponge</name>
    <dbReference type="NCBI Taxonomy" id="400682"/>
    <lineage>
        <taxon>Eukaryota</taxon>
        <taxon>Metazoa</taxon>
        <taxon>Porifera</taxon>
        <taxon>Demospongiae</taxon>
        <taxon>Heteroscleromorpha</taxon>
        <taxon>Haplosclerida</taxon>
        <taxon>Niphatidae</taxon>
        <taxon>Amphimedon</taxon>
    </lineage>
</organism>
<sequence length="131" mass="15003">MLAQKVIRRSTSPWSSPVVLVRKKDGSWQFCIDYRGLNSVTHQDAYPIPRIDATLDVLSGAKYFSTLDLAPGYWQIKIEEQDREKTAFSTLKGHFEINVMPFWLTNAPAAFQRFMECALSGLTMEQCLIIR</sequence>
<reference evidence="2" key="1">
    <citation type="submission" date="2017-05" db="UniProtKB">
        <authorList>
            <consortium name="EnsemblMetazoa"/>
        </authorList>
    </citation>
    <scope>IDENTIFICATION</scope>
</reference>
<dbReference type="EnsemblMetazoa" id="Aqu2.1.22185_001">
    <property type="protein sequence ID" value="Aqu2.1.22185_001"/>
    <property type="gene ID" value="Aqu2.1.22185"/>
</dbReference>
<dbReference type="PANTHER" id="PTHR24559:SF435">
    <property type="entry name" value="RIBONUCLEASE H"/>
    <property type="match status" value="1"/>
</dbReference>
<proteinExistence type="predicted"/>
<dbReference type="CDD" id="cd01647">
    <property type="entry name" value="RT_LTR"/>
    <property type="match status" value="1"/>
</dbReference>
<name>A0A1X7U346_AMPQE</name>
<dbReference type="InterPro" id="IPR053134">
    <property type="entry name" value="RNA-dir_DNA_polymerase"/>
</dbReference>
<dbReference type="SUPFAM" id="SSF56672">
    <property type="entry name" value="DNA/RNA polymerases"/>
    <property type="match status" value="1"/>
</dbReference>
<feature type="domain" description="Reverse transcriptase" evidence="1">
    <location>
        <begin position="21"/>
        <end position="123"/>
    </location>
</feature>
<dbReference type="Pfam" id="PF00078">
    <property type="entry name" value="RVT_1"/>
    <property type="match status" value="1"/>
</dbReference>
<accession>A0A1X7U346</accession>
<dbReference type="InterPro" id="IPR000477">
    <property type="entry name" value="RT_dom"/>
</dbReference>
<protein>
    <recommendedName>
        <fullName evidence="1">Reverse transcriptase domain-containing protein</fullName>
    </recommendedName>
</protein>
<evidence type="ECO:0000259" key="1">
    <source>
        <dbReference type="Pfam" id="PF00078"/>
    </source>
</evidence>